<dbReference type="EMBL" id="QRVJ01000033">
    <property type="protein sequence ID" value="RGS32896.1"/>
    <property type="molecule type" value="Genomic_DNA"/>
</dbReference>
<accession>A0A412I812</accession>
<name>A0A412I812_9BACE</name>
<proteinExistence type="predicted"/>
<dbReference type="AlphaFoldDB" id="A0A412I812"/>
<dbReference type="SUPFAM" id="SSF56973">
    <property type="entry name" value="Aerolisin/ETX pore-forming domain"/>
    <property type="match status" value="1"/>
</dbReference>
<dbReference type="CDD" id="cd20240">
    <property type="entry name" value="PFM_aerolysin-like"/>
    <property type="match status" value="1"/>
</dbReference>
<organism evidence="1 2">
    <name type="scientific">Bacteroides cellulosilyticus</name>
    <dbReference type="NCBI Taxonomy" id="246787"/>
    <lineage>
        <taxon>Bacteria</taxon>
        <taxon>Pseudomonadati</taxon>
        <taxon>Bacteroidota</taxon>
        <taxon>Bacteroidia</taxon>
        <taxon>Bacteroidales</taxon>
        <taxon>Bacteroidaceae</taxon>
        <taxon>Bacteroides</taxon>
    </lineage>
</organism>
<evidence type="ECO:0000313" key="1">
    <source>
        <dbReference type="EMBL" id="RGS32896.1"/>
    </source>
</evidence>
<evidence type="ECO:0000313" key="2">
    <source>
        <dbReference type="Proteomes" id="UP000283341"/>
    </source>
</evidence>
<comment type="caution">
    <text evidence="1">The sequence shown here is derived from an EMBL/GenBank/DDBJ whole genome shotgun (WGS) entry which is preliminary data.</text>
</comment>
<dbReference type="Gene3D" id="2.170.15.10">
    <property type="entry name" value="Proaerolysin, chain A, domain 3"/>
    <property type="match status" value="1"/>
</dbReference>
<gene>
    <name evidence="1" type="ORF">DWX97_23150</name>
</gene>
<sequence length="403" mass="44613">MRVGSLSCDKLYNMFNLKNIMLMKKIALLLVGLLVMFSCEQEDWNGIVDSNTTQVQTRATTSIADFDPIAELANVPVNVINVGNTKYKYLTVGPTGKDVWLTETDDGSMRQRWYLKGGNLVLVGGNSFPIGSPVVVPELNKDYPVLGGYSAPFVCSPFKAYNDDSYYIEGFSPVPGPLISYVYAGYLQAKDETSSDLKYRTSNSSAISRWKVVPVGEYRIVNMEYVETAGDFINRKDQSIDGAIVPNISATQEIEHSISISKTAREKSSFTEAEGISTTEGSSFNLNGGLDVGIINIGIGGTIDNSTTSSRTVTYGTEEEYTVNVTQTFKIIIPPMTTYRIEVLKMSYDASVTYVATLEKMDGNDKGQRFKIKGKWDGIVTTYLYYNLYIMDTNELVETRIIS</sequence>
<reference evidence="1 2" key="1">
    <citation type="submission" date="2018-08" db="EMBL/GenBank/DDBJ databases">
        <title>A genome reference for cultivated species of the human gut microbiota.</title>
        <authorList>
            <person name="Zou Y."/>
            <person name="Xue W."/>
            <person name="Luo G."/>
        </authorList>
    </citation>
    <scope>NUCLEOTIDE SEQUENCE [LARGE SCALE GENOMIC DNA]</scope>
    <source>
        <strain evidence="1 2">AF22-3AC</strain>
    </source>
</reference>
<dbReference type="Proteomes" id="UP000283341">
    <property type="component" value="Unassembled WGS sequence"/>
</dbReference>
<protein>
    <submittedName>
        <fullName evidence="1">Uncharacterized protein</fullName>
    </submittedName>
</protein>